<organism evidence="2 3">
    <name type="scientific">Halobacillus trueperi</name>
    <dbReference type="NCBI Taxonomy" id="156205"/>
    <lineage>
        <taxon>Bacteria</taxon>
        <taxon>Bacillati</taxon>
        <taxon>Bacillota</taxon>
        <taxon>Bacilli</taxon>
        <taxon>Bacillales</taxon>
        <taxon>Bacillaceae</taxon>
        <taxon>Halobacillus</taxon>
    </lineage>
</organism>
<dbReference type="InterPro" id="IPR018958">
    <property type="entry name" value="Knr4/Smi1-like_dom"/>
</dbReference>
<reference evidence="2 3" key="1">
    <citation type="submission" date="2018-08" db="EMBL/GenBank/DDBJ databases">
        <title>Genome sequence of strict halophilic Halobacillus trueperi SS1 isolated from Lunsu, a salty water body of North West Himalayas.</title>
        <authorList>
            <person name="Gupta S."/>
            <person name="Sharma P."/>
            <person name="Dev K."/>
            <person name="Baumler D."/>
            <person name="Sourirajan A."/>
        </authorList>
    </citation>
    <scope>NUCLEOTIDE SEQUENCE [LARGE SCALE GENOMIC DNA]</scope>
    <source>
        <strain evidence="2 3">SS1</strain>
    </source>
</reference>
<dbReference type="Gene3D" id="3.40.1580.10">
    <property type="entry name" value="SMI1/KNR4-like"/>
    <property type="match status" value="1"/>
</dbReference>
<dbReference type="Pfam" id="PF09346">
    <property type="entry name" value="SMI1_KNR4"/>
    <property type="match status" value="1"/>
</dbReference>
<dbReference type="SUPFAM" id="SSF160631">
    <property type="entry name" value="SMI1/KNR4-like"/>
    <property type="match status" value="1"/>
</dbReference>
<evidence type="ECO:0000259" key="1">
    <source>
        <dbReference type="SMART" id="SM00860"/>
    </source>
</evidence>
<protein>
    <submittedName>
        <fullName evidence="2">SMI1/KNR4 family protein</fullName>
    </submittedName>
</protein>
<evidence type="ECO:0000313" key="3">
    <source>
        <dbReference type="Proteomes" id="UP000257032"/>
    </source>
</evidence>
<sequence length="259" mass="30248">MDIWVTNYDDDPYKLEDIDEQTINAFERNLKLKLPLSYKRILQNQNGGIIKYNSIQAGGFQEEDVYLEINHIYGIGHPGLLDSPYLIKEWDLPQNILVFNGEGNAWFALDYSSEPPRVIYIETDSKEVIKVATSFEEFLKKLTYKELSQEYENDSWSKEEAETIFSGQEEFLIEEVLLSYQDTEDIEWYLVKLLQLTEHSSLLVREAVASVIGGNTEYFLYESPESSLKILKRIINNLSRDKSKDIRREMKEVKVQYGL</sequence>
<evidence type="ECO:0000313" key="2">
    <source>
        <dbReference type="EMBL" id="RDY65815.1"/>
    </source>
</evidence>
<dbReference type="SMART" id="SM00860">
    <property type="entry name" value="SMI1_KNR4"/>
    <property type="match status" value="1"/>
</dbReference>
<dbReference type="RefSeq" id="WP_115895309.1">
    <property type="nucleotide sequence ID" value="NZ_QTLC01000107.1"/>
</dbReference>
<comment type="caution">
    <text evidence="2">The sequence shown here is derived from an EMBL/GenBank/DDBJ whole genome shotgun (WGS) entry which is preliminary data.</text>
</comment>
<dbReference type="Proteomes" id="UP000257032">
    <property type="component" value="Unassembled WGS sequence"/>
</dbReference>
<name>A0A3D8V8Y9_9BACI</name>
<feature type="domain" description="Knr4/Smi1-like" evidence="1">
    <location>
        <begin position="17"/>
        <end position="141"/>
    </location>
</feature>
<proteinExistence type="predicted"/>
<dbReference type="AlphaFoldDB" id="A0A3D8V8Y9"/>
<gene>
    <name evidence="2" type="ORF">DXT76_21670</name>
</gene>
<accession>A0A3D8V8Y9</accession>
<dbReference type="EMBL" id="QTLC01000107">
    <property type="protein sequence ID" value="RDY65815.1"/>
    <property type="molecule type" value="Genomic_DNA"/>
</dbReference>
<dbReference type="InterPro" id="IPR037883">
    <property type="entry name" value="Knr4/Smi1-like_sf"/>
</dbReference>